<proteinExistence type="predicted"/>
<dbReference type="PaxDb" id="8022-A0A060YM78"/>
<gene>
    <name evidence="1" type="ORF">GSONMT00055714001</name>
</gene>
<dbReference type="AlphaFoldDB" id="A0A060YM78"/>
<reference evidence="1" key="1">
    <citation type="journal article" date="2014" name="Nat. Commun.">
        <title>The rainbow trout genome provides novel insights into evolution after whole-genome duplication in vertebrates.</title>
        <authorList>
            <person name="Berthelot C."/>
            <person name="Brunet F."/>
            <person name="Chalopin D."/>
            <person name="Juanchich A."/>
            <person name="Bernard M."/>
            <person name="Noel B."/>
            <person name="Bento P."/>
            <person name="Da Silva C."/>
            <person name="Labadie K."/>
            <person name="Alberti A."/>
            <person name="Aury J.M."/>
            <person name="Louis A."/>
            <person name="Dehais P."/>
            <person name="Bardou P."/>
            <person name="Montfort J."/>
            <person name="Klopp C."/>
            <person name="Cabau C."/>
            <person name="Gaspin C."/>
            <person name="Thorgaard G.H."/>
            <person name="Boussaha M."/>
            <person name="Quillet E."/>
            <person name="Guyomard R."/>
            <person name="Galiana D."/>
            <person name="Bobe J."/>
            <person name="Volff J.N."/>
            <person name="Genet C."/>
            <person name="Wincker P."/>
            <person name="Jaillon O."/>
            <person name="Roest Crollius H."/>
            <person name="Guiguen Y."/>
        </authorList>
    </citation>
    <scope>NUCLEOTIDE SEQUENCE [LARGE SCALE GENOMIC DNA]</scope>
</reference>
<protein>
    <submittedName>
        <fullName evidence="1">Uncharacterized protein</fullName>
    </submittedName>
</protein>
<reference evidence="1" key="2">
    <citation type="submission" date="2014-03" db="EMBL/GenBank/DDBJ databases">
        <authorList>
            <person name="Genoscope - CEA"/>
        </authorList>
    </citation>
    <scope>NUCLEOTIDE SEQUENCE</scope>
</reference>
<dbReference type="EMBL" id="FR913871">
    <property type="protein sequence ID" value="CDQ92796.1"/>
    <property type="molecule type" value="Genomic_DNA"/>
</dbReference>
<sequence length="164" mass="18361">MPRWGSSESVTNNELYIIAVTLYTYPENWRAFKAQIAAQYSGARLKDELSIVSSLLRWPAAPPPSPLDRRTVPPPSSTTSPWARFQLFRAMTASVFSRVMPLLTTVSLRFTSHLFQGFVPNGTQSSTYNSALSLTGGHRVVHNIGNMVSLWTQALLHFMWTESV</sequence>
<evidence type="ECO:0000313" key="1">
    <source>
        <dbReference type="EMBL" id="CDQ92796.1"/>
    </source>
</evidence>
<dbReference type="Proteomes" id="UP000193380">
    <property type="component" value="Unassembled WGS sequence"/>
</dbReference>
<dbReference type="STRING" id="8022.A0A060YM78"/>
<name>A0A060YM78_ONCMY</name>
<evidence type="ECO:0000313" key="2">
    <source>
        <dbReference type="Proteomes" id="UP000193380"/>
    </source>
</evidence>
<accession>A0A060YM78</accession>
<organism evidence="1 2">
    <name type="scientific">Oncorhynchus mykiss</name>
    <name type="common">Rainbow trout</name>
    <name type="synonym">Salmo gairdneri</name>
    <dbReference type="NCBI Taxonomy" id="8022"/>
    <lineage>
        <taxon>Eukaryota</taxon>
        <taxon>Metazoa</taxon>
        <taxon>Chordata</taxon>
        <taxon>Craniata</taxon>
        <taxon>Vertebrata</taxon>
        <taxon>Euteleostomi</taxon>
        <taxon>Actinopterygii</taxon>
        <taxon>Neopterygii</taxon>
        <taxon>Teleostei</taxon>
        <taxon>Protacanthopterygii</taxon>
        <taxon>Salmoniformes</taxon>
        <taxon>Salmonidae</taxon>
        <taxon>Salmoninae</taxon>
        <taxon>Oncorhynchus</taxon>
    </lineage>
</organism>